<evidence type="ECO:0000313" key="2">
    <source>
        <dbReference type="EMBL" id="KAH9416581.1"/>
    </source>
</evidence>
<evidence type="ECO:0000313" key="3">
    <source>
        <dbReference type="Proteomes" id="UP000887458"/>
    </source>
</evidence>
<keyword evidence="1" id="KW-0472">Membrane</keyword>
<protein>
    <submittedName>
        <fullName evidence="2">Uncharacterized protein</fullName>
    </submittedName>
</protein>
<sequence length="96" mass="11549">MKQFNIILIIGIVLMIVTTEFVNCGLFNRRYGRNAIDDDDDQSLSRNERYAPDPCLLRDRRYAPDPWLFRNKRYSGNRLLRRGRNAYDDSQPFFQW</sequence>
<dbReference type="Proteomes" id="UP000887458">
    <property type="component" value="Unassembled WGS sequence"/>
</dbReference>
<comment type="caution">
    <text evidence="2">The sequence shown here is derived from an EMBL/GenBank/DDBJ whole genome shotgun (WGS) entry which is preliminary data.</text>
</comment>
<evidence type="ECO:0000256" key="1">
    <source>
        <dbReference type="SAM" id="Phobius"/>
    </source>
</evidence>
<organism evidence="2 3">
    <name type="scientific">Dermatophagoides pteronyssinus</name>
    <name type="common">European house dust mite</name>
    <dbReference type="NCBI Taxonomy" id="6956"/>
    <lineage>
        <taxon>Eukaryota</taxon>
        <taxon>Metazoa</taxon>
        <taxon>Ecdysozoa</taxon>
        <taxon>Arthropoda</taxon>
        <taxon>Chelicerata</taxon>
        <taxon>Arachnida</taxon>
        <taxon>Acari</taxon>
        <taxon>Acariformes</taxon>
        <taxon>Sarcoptiformes</taxon>
        <taxon>Astigmata</taxon>
        <taxon>Psoroptidia</taxon>
        <taxon>Analgoidea</taxon>
        <taxon>Pyroglyphidae</taxon>
        <taxon>Dermatophagoidinae</taxon>
        <taxon>Dermatophagoides</taxon>
    </lineage>
</organism>
<reference evidence="2 3" key="2">
    <citation type="journal article" date="2022" name="Mol. Biol. Evol.">
        <title>Comparative Genomics Reveals Insights into the Divergent Evolution of Astigmatic Mites and Household Pest Adaptations.</title>
        <authorList>
            <person name="Xiong Q."/>
            <person name="Wan A.T."/>
            <person name="Liu X."/>
            <person name="Fung C.S."/>
            <person name="Xiao X."/>
            <person name="Malainual N."/>
            <person name="Hou J."/>
            <person name="Wang L."/>
            <person name="Wang M."/>
            <person name="Yang K.Y."/>
            <person name="Cui Y."/>
            <person name="Leung E.L."/>
            <person name="Nong W."/>
            <person name="Shin S.K."/>
            <person name="Au S.W."/>
            <person name="Jeong K.Y."/>
            <person name="Chew F.T."/>
            <person name="Hui J.H."/>
            <person name="Leung T.F."/>
            <person name="Tungtrongchitr A."/>
            <person name="Zhong N."/>
            <person name="Liu Z."/>
            <person name="Tsui S.K."/>
        </authorList>
    </citation>
    <scope>NUCLEOTIDE SEQUENCE [LARGE SCALE GENOMIC DNA]</scope>
    <source>
        <strain evidence="2">Derp</strain>
    </source>
</reference>
<feature type="transmembrane region" description="Helical" evidence="1">
    <location>
        <begin position="6"/>
        <end position="27"/>
    </location>
</feature>
<reference evidence="2 3" key="1">
    <citation type="journal article" date="2018" name="J. Allergy Clin. Immunol.">
        <title>High-quality assembly of Dermatophagoides pteronyssinus genome and transcriptome reveals a wide range of novel allergens.</title>
        <authorList>
            <person name="Liu X.Y."/>
            <person name="Yang K.Y."/>
            <person name="Wang M.Q."/>
            <person name="Kwok J.S."/>
            <person name="Zeng X."/>
            <person name="Yang Z."/>
            <person name="Xiao X.J."/>
            <person name="Lau C.P."/>
            <person name="Li Y."/>
            <person name="Huang Z.M."/>
            <person name="Ba J.G."/>
            <person name="Yim A.K."/>
            <person name="Ouyang C.Y."/>
            <person name="Ngai S.M."/>
            <person name="Chan T.F."/>
            <person name="Leung E.L."/>
            <person name="Liu L."/>
            <person name="Liu Z.G."/>
            <person name="Tsui S.K."/>
        </authorList>
    </citation>
    <scope>NUCLEOTIDE SEQUENCE [LARGE SCALE GENOMIC DNA]</scope>
    <source>
        <strain evidence="2">Derp</strain>
    </source>
</reference>
<proteinExistence type="predicted"/>
<keyword evidence="1" id="KW-0812">Transmembrane</keyword>
<keyword evidence="1" id="KW-1133">Transmembrane helix</keyword>
<gene>
    <name evidence="2" type="ORF">DERP_009944</name>
</gene>
<accession>A0ABQ8J230</accession>
<name>A0ABQ8J230_DERPT</name>
<dbReference type="EMBL" id="NJHN03000090">
    <property type="protein sequence ID" value="KAH9416581.1"/>
    <property type="molecule type" value="Genomic_DNA"/>
</dbReference>
<keyword evidence="3" id="KW-1185">Reference proteome</keyword>